<evidence type="ECO:0000259" key="2">
    <source>
        <dbReference type="Pfam" id="PF26168"/>
    </source>
</evidence>
<dbReference type="GO" id="GO:0080044">
    <property type="term" value="F:quercetin 7-O-glucosyltransferase activity"/>
    <property type="evidence" value="ECO:0007669"/>
    <property type="project" value="TreeGrafter"/>
</dbReference>
<evidence type="ECO:0000313" key="4">
    <source>
        <dbReference type="Proteomes" id="UP001210211"/>
    </source>
</evidence>
<comment type="caution">
    <text evidence="3">The sequence shown here is derived from an EMBL/GenBank/DDBJ whole genome shotgun (WGS) entry which is preliminary data.</text>
</comment>
<accession>A0AAD5ZQR8</accession>
<name>A0AAD5ZQR8_9POAL</name>
<sequence>MSTPATEKKRHALCLPFPAQGHISPMLTLAKLIHASGFHVTFVNTEFNHRRLIRSHGPTSLSAQADFQYMTIPDGLPYCDEDATQDIVSLCCSTRNTCLPHFRDLLDRLNEPGAGIPGVTCIIADPLMSFALDAAKEIEVPCSLVWFSNAYTLMGYLKCPELISRGLAPLEGMQYNRGIHHLCSTT</sequence>
<dbReference type="PANTHER" id="PTHR11926">
    <property type="entry name" value="GLUCOSYL/GLUCURONOSYL TRANSFERASES"/>
    <property type="match status" value="1"/>
</dbReference>
<keyword evidence="4" id="KW-1185">Reference proteome</keyword>
<evidence type="ECO:0000256" key="1">
    <source>
        <dbReference type="ARBA" id="ARBA00009995"/>
    </source>
</evidence>
<dbReference type="Pfam" id="PF26168">
    <property type="entry name" value="Glyco_transf_N"/>
    <property type="match status" value="1"/>
</dbReference>
<gene>
    <name evidence="3" type="ORF">LUZ61_005933</name>
</gene>
<dbReference type="AlphaFoldDB" id="A0AAD5ZQR8"/>
<protein>
    <recommendedName>
        <fullName evidence="2">Glycosyltransferase N-terminal domain-containing protein</fullName>
    </recommendedName>
</protein>
<dbReference type="EMBL" id="JAMRDG010000001">
    <property type="protein sequence ID" value="KAJ3702228.1"/>
    <property type="molecule type" value="Genomic_DNA"/>
</dbReference>
<dbReference type="InterPro" id="IPR058980">
    <property type="entry name" value="Glyco_transf_N"/>
</dbReference>
<evidence type="ECO:0000313" key="3">
    <source>
        <dbReference type="EMBL" id="KAJ3702228.1"/>
    </source>
</evidence>
<proteinExistence type="inferred from homology"/>
<organism evidence="3 4">
    <name type="scientific">Rhynchospora tenuis</name>
    <dbReference type="NCBI Taxonomy" id="198213"/>
    <lineage>
        <taxon>Eukaryota</taxon>
        <taxon>Viridiplantae</taxon>
        <taxon>Streptophyta</taxon>
        <taxon>Embryophyta</taxon>
        <taxon>Tracheophyta</taxon>
        <taxon>Spermatophyta</taxon>
        <taxon>Magnoliopsida</taxon>
        <taxon>Liliopsida</taxon>
        <taxon>Poales</taxon>
        <taxon>Cyperaceae</taxon>
        <taxon>Cyperoideae</taxon>
        <taxon>Rhynchosporeae</taxon>
        <taxon>Rhynchospora</taxon>
    </lineage>
</organism>
<dbReference type="PANTHER" id="PTHR11926:SF774">
    <property type="entry name" value="UDP-GLYCOSYLTRANSFERASE 85A1-RELATED"/>
    <property type="match status" value="1"/>
</dbReference>
<dbReference type="GO" id="GO:0080043">
    <property type="term" value="F:quercetin 3-O-glucosyltransferase activity"/>
    <property type="evidence" value="ECO:0007669"/>
    <property type="project" value="TreeGrafter"/>
</dbReference>
<reference evidence="3 4" key="1">
    <citation type="journal article" date="2022" name="Cell">
        <title>Repeat-based holocentromeres influence genome architecture and karyotype evolution.</title>
        <authorList>
            <person name="Hofstatter P.G."/>
            <person name="Thangavel G."/>
            <person name="Lux T."/>
            <person name="Neumann P."/>
            <person name="Vondrak T."/>
            <person name="Novak P."/>
            <person name="Zhang M."/>
            <person name="Costa L."/>
            <person name="Castellani M."/>
            <person name="Scott A."/>
            <person name="Toegelov H."/>
            <person name="Fuchs J."/>
            <person name="Mata-Sucre Y."/>
            <person name="Dias Y."/>
            <person name="Vanzela A.L.L."/>
            <person name="Huettel B."/>
            <person name="Almeida C.C.S."/>
            <person name="Simkova H."/>
            <person name="Souza G."/>
            <person name="Pedrosa-Harand A."/>
            <person name="Macas J."/>
            <person name="Mayer K.F.X."/>
            <person name="Houben A."/>
            <person name="Marques A."/>
        </authorList>
    </citation>
    <scope>NUCLEOTIDE SEQUENCE [LARGE SCALE GENOMIC DNA]</scope>
    <source>
        <strain evidence="3">RhyTen1mFocal</strain>
    </source>
</reference>
<dbReference type="Gene3D" id="3.40.50.2000">
    <property type="entry name" value="Glycogen Phosphorylase B"/>
    <property type="match status" value="1"/>
</dbReference>
<dbReference type="Proteomes" id="UP001210211">
    <property type="component" value="Unassembled WGS sequence"/>
</dbReference>
<dbReference type="SUPFAM" id="SSF53756">
    <property type="entry name" value="UDP-Glycosyltransferase/glycogen phosphorylase"/>
    <property type="match status" value="1"/>
</dbReference>
<comment type="similarity">
    <text evidence="1">Belongs to the UDP-glycosyltransferase family.</text>
</comment>
<feature type="domain" description="Glycosyltransferase N-terminal" evidence="2">
    <location>
        <begin position="14"/>
        <end position="137"/>
    </location>
</feature>